<reference evidence="1 2" key="1">
    <citation type="submission" date="2018-11" db="EMBL/GenBank/DDBJ databases">
        <title>Genomic Encyclopedia of Type Strains, Phase IV (KMG-IV): sequencing the most valuable type-strain genomes for metagenomic binning, comparative biology and taxonomic classification.</title>
        <authorList>
            <person name="Goeker M."/>
        </authorList>
    </citation>
    <scope>NUCLEOTIDE SEQUENCE [LARGE SCALE GENOMIC DNA]</scope>
    <source>
        <strain evidence="1 2">DSM 100316</strain>
    </source>
</reference>
<dbReference type="AlphaFoldDB" id="A0A3N2DGQ0"/>
<proteinExistence type="predicted"/>
<dbReference type="EMBL" id="RKHR01000006">
    <property type="protein sequence ID" value="ROR98965.1"/>
    <property type="molecule type" value="Genomic_DNA"/>
</dbReference>
<protein>
    <submittedName>
        <fullName evidence="1">Uncharacterized protein</fullName>
    </submittedName>
</protein>
<evidence type="ECO:0000313" key="2">
    <source>
        <dbReference type="Proteomes" id="UP000275394"/>
    </source>
</evidence>
<evidence type="ECO:0000313" key="1">
    <source>
        <dbReference type="EMBL" id="ROR98965.1"/>
    </source>
</evidence>
<comment type="caution">
    <text evidence="1">The sequence shown here is derived from an EMBL/GenBank/DDBJ whole genome shotgun (WGS) entry which is preliminary data.</text>
</comment>
<keyword evidence="2" id="KW-1185">Reference proteome</keyword>
<organism evidence="1 2">
    <name type="scientific">Sinobacterium caligoides</name>
    <dbReference type="NCBI Taxonomy" id="933926"/>
    <lineage>
        <taxon>Bacteria</taxon>
        <taxon>Pseudomonadati</taxon>
        <taxon>Pseudomonadota</taxon>
        <taxon>Gammaproteobacteria</taxon>
        <taxon>Cellvibrionales</taxon>
        <taxon>Spongiibacteraceae</taxon>
        <taxon>Sinobacterium</taxon>
    </lineage>
</organism>
<accession>A0A3N2DGQ0</accession>
<gene>
    <name evidence="1" type="ORF">EDC56_3205</name>
</gene>
<sequence>MLIDTADIVVPEQTSEDFFGGWSIKRLDNSESQPKSIVHRRLGTTLLAHTSCGLVEKKRITSPANCFSFMLVENYKQRGQWDYDHLPACTLFCLPPKHNFDFQIGRNAKLYGFSFDVDGWVGSLAAKVCEGLAEGRARIVEIESQMMSLLITLYQRATPSTAWTAQELEAWQHSVISSLSLAVNHGRCLPWPNLLKEFEAQPLMQRLLYSA</sequence>
<dbReference type="Proteomes" id="UP000275394">
    <property type="component" value="Unassembled WGS sequence"/>
</dbReference>
<name>A0A3N2DGQ0_9GAMM</name>